<dbReference type="Pfam" id="PF03151">
    <property type="entry name" value="TPT"/>
    <property type="match status" value="1"/>
</dbReference>
<keyword evidence="4 6" id="KW-0472">Membrane</keyword>
<feature type="domain" description="Sugar phosphate transporter" evidence="7">
    <location>
        <begin position="75"/>
        <end position="351"/>
    </location>
</feature>
<dbReference type="GO" id="GO:0016020">
    <property type="term" value="C:membrane"/>
    <property type="evidence" value="ECO:0007669"/>
    <property type="project" value="UniProtKB-SubCell"/>
</dbReference>
<feature type="transmembrane region" description="Helical" evidence="6">
    <location>
        <begin position="280"/>
        <end position="299"/>
    </location>
</feature>
<evidence type="ECO:0000256" key="4">
    <source>
        <dbReference type="ARBA" id="ARBA00023136"/>
    </source>
</evidence>
<evidence type="ECO:0000256" key="6">
    <source>
        <dbReference type="SAM" id="Phobius"/>
    </source>
</evidence>
<dbReference type="STRING" id="361077.A0A151ZIM9"/>
<keyword evidence="5" id="KW-0175">Coiled coil</keyword>
<evidence type="ECO:0000256" key="2">
    <source>
        <dbReference type="ARBA" id="ARBA00022692"/>
    </source>
</evidence>
<evidence type="ECO:0000313" key="9">
    <source>
        <dbReference type="Proteomes" id="UP000076078"/>
    </source>
</evidence>
<keyword evidence="3 6" id="KW-1133">Transmembrane helix</keyword>
<dbReference type="FunCoup" id="A0A151ZIM9">
    <property type="interactions" value="153"/>
</dbReference>
<comment type="caution">
    <text evidence="8">The sequence shown here is derived from an EMBL/GenBank/DDBJ whole genome shotgun (WGS) entry which is preliminary data.</text>
</comment>
<dbReference type="EMBL" id="LODT01000025">
    <property type="protein sequence ID" value="KYQ93704.1"/>
    <property type="molecule type" value="Genomic_DNA"/>
</dbReference>
<feature type="coiled-coil region" evidence="5">
    <location>
        <begin position="18"/>
        <end position="45"/>
    </location>
</feature>
<reference evidence="8 9" key="1">
    <citation type="submission" date="2015-12" db="EMBL/GenBank/DDBJ databases">
        <title>Dictyostelia acquired genes for synthesis and detection of signals that induce cell-type specialization by lateral gene transfer from prokaryotes.</title>
        <authorList>
            <person name="Gloeckner G."/>
            <person name="Schaap P."/>
        </authorList>
    </citation>
    <scope>NUCLEOTIDE SEQUENCE [LARGE SCALE GENOMIC DNA]</scope>
    <source>
        <strain evidence="8 9">TK</strain>
    </source>
</reference>
<evidence type="ECO:0000256" key="1">
    <source>
        <dbReference type="ARBA" id="ARBA00004141"/>
    </source>
</evidence>
<dbReference type="Proteomes" id="UP000076078">
    <property type="component" value="Unassembled WGS sequence"/>
</dbReference>
<dbReference type="AlphaFoldDB" id="A0A151ZIM9"/>
<dbReference type="PANTHER" id="PTHR11132">
    <property type="entry name" value="SOLUTE CARRIER FAMILY 35"/>
    <property type="match status" value="1"/>
</dbReference>
<feature type="transmembrane region" description="Helical" evidence="6">
    <location>
        <begin position="185"/>
        <end position="204"/>
    </location>
</feature>
<evidence type="ECO:0000313" key="8">
    <source>
        <dbReference type="EMBL" id="KYQ93704.1"/>
    </source>
</evidence>
<dbReference type="InterPro" id="IPR050186">
    <property type="entry name" value="TPT_transporter"/>
</dbReference>
<dbReference type="InterPro" id="IPR004853">
    <property type="entry name" value="Sugar_P_trans_dom"/>
</dbReference>
<dbReference type="OMA" id="YAYCKLQ"/>
<name>A0A151ZIM9_TIELA</name>
<keyword evidence="2 6" id="KW-0812">Transmembrane</keyword>
<evidence type="ECO:0000259" key="7">
    <source>
        <dbReference type="Pfam" id="PF03151"/>
    </source>
</evidence>
<keyword evidence="9" id="KW-1185">Reference proteome</keyword>
<feature type="transmembrane region" description="Helical" evidence="6">
    <location>
        <begin position="210"/>
        <end position="230"/>
    </location>
</feature>
<evidence type="ECO:0000256" key="5">
    <source>
        <dbReference type="SAM" id="Coils"/>
    </source>
</evidence>
<sequence>MSVDDLEKNTSILMDKTSVDYYIDKNQLEKDREELKEKYGNEMEYEYIKFLQSQLVTLLKSPRAESIFAVVLYGVVSLSQTIFNKKVITTYQFEASNVLLFCQMIVTIFSMLLLKFIGVLHVNISMDYSTIKKLLPLSFCYILNVLLGLGSLGKLNIPMYSSLKRLVALVIIVMEYVLLKKVTPYRIVGSVMVMVFGAVLAGFTDLTFSGIGYTLALTSCLFQASYLVMVKKVAEKISTFDMLYYNSVLSLPMITVFMFYNQEVGYLFDYQYLYNRYFQIYFVLSVVLGFVLNFCIFYCTNVCSPLTTSVTGQVKNILTAVLAIIIFKDIIIVPMNILGICINILGSMWYSYLKFTSTS</sequence>
<accession>A0A151ZIM9</accession>
<comment type="subcellular location">
    <subcellularLocation>
        <location evidence="1">Membrane</location>
        <topology evidence="1">Multi-pass membrane protein</topology>
    </subcellularLocation>
</comment>
<dbReference type="OrthoDB" id="417037at2759"/>
<feature type="transmembrane region" description="Helical" evidence="6">
    <location>
        <begin position="134"/>
        <end position="153"/>
    </location>
</feature>
<feature type="transmembrane region" description="Helical" evidence="6">
    <location>
        <begin position="98"/>
        <end position="122"/>
    </location>
</feature>
<proteinExistence type="predicted"/>
<evidence type="ECO:0000256" key="3">
    <source>
        <dbReference type="ARBA" id="ARBA00022989"/>
    </source>
</evidence>
<protein>
    <submittedName>
        <fullName evidence="8">Solute carrier family 35 member protein</fullName>
    </submittedName>
</protein>
<gene>
    <name evidence="8" type="ORF">DLAC_05090</name>
</gene>
<dbReference type="InParanoid" id="A0A151ZIM9"/>
<feature type="transmembrane region" description="Helical" evidence="6">
    <location>
        <begin position="320"/>
        <end position="350"/>
    </location>
</feature>
<feature type="transmembrane region" description="Helical" evidence="6">
    <location>
        <begin position="242"/>
        <end position="260"/>
    </location>
</feature>
<organism evidence="8 9">
    <name type="scientific">Tieghemostelium lacteum</name>
    <name type="common">Slime mold</name>
    <name type="synonym">Dictyostelium lacteum</name>
    <dbReference type="NCBI Taxonomy" id="361077"/>
    <lineage>
        <taxon>Eukaryota</taxon>
        <taxon>Amoebozoa</taxon>
        <taxon>Evosea</taxon>
        <taxon>Eumycetozoa</taxon>
        <taxon>Dictyostelia</taxon>
        <taxon>Dictyosteliales</taxon>
        <taxon>Raperosteliaceae</taxon>
        <taxon>Tieghemostelium</taxon>
    </lineage>
</organism>